<dbReference type="Proteomes" id="UP001295469">
    <property type="component" value="Chromosome C04"/>
</dbReference>
<protein>
    <submittedName>
        <fullName evidence="5">(rape) hypothetical protein</fullName>
    </submittedName>
    <submittedName>
        <fullName evidence="6">BnaC04g50800D protein</fullName>
    </submittedName>
</protein>
<keyword evidence="7" id="KW-1185">Reference proteome</keyword>
<feature type="domain" description="GH3 middle" evidence="3">
    <location>
        <begin position="468"/>
        <end position="539"/>
    </location>
</feature>
<dbReference type="PaxDb" id="3708-A0A078GL55"/>
<dbReference type="STRING" id="3708.A0A078GL55"/>
<evidence type="ECO:0000256" key="1">
    <source>
        <dbReference type="ARBA" id="ARBA00008068"/>
    </source>
</evidence>
<dbReference type="EMBL" id="HG994368">
    <property type="protein sequence ID" value="CAF1873869.1"/>
    <property type="molecule type" value="Genomic_DNA"/>
</dbReference>
<dbReference type="OMA" id="YRNAHFK"/>
<name>A0A078GL55_BRANA</name>
<dbReference type="InterPro" id="IPR055378">
    <property type="entry name" value="GH3_C"/>
</dbReference>
<keyword evidence="2" id="KW-0436">Ligase</keyword>
<reference evidence="6 7" key="1">
    <citation type="journal article" date="2014" name="Science">
        <title>Plant genetics. Early allopolyploid evolution in the post-Neolithic Brassica napus oilseed genome.</title>
        <authorList>
            <person name="Chalhoub B."/>
            <person name="Denoeud F."/>
            <person name="Liu S."/>
            <person name="Parkin I.A."/>
            <person name="Tang H."/>
            <person name="Wang X."/>
            <person name="Chiquet J."/>
            <person name="Belcram H."/>
            <person name="Tong C."/>
            <person name="Samans B."/>
            <person name="Correa M."/>
            <person name="Da Silva C."/>
            <person name="Just J."/>
            <person name="Falentin C."/>
            <person name="Koh C.S."/>
            <person name="Le Clainche I."/>
            <person name="Bernard M."/>
            <person name="Bento P."/>
            <person name="Noel B."/>
            <person name="Labadie K."/>
            <person name="Alberti A."/>
            <person name="Charles M."/>
            <person name="Arnaud D."/>
            <person name="Guo H."/>
            <person name="Daviaud C."/>
            <person name="Alamery S."/>
            <person name="Jabbari K."/>
            <person name="Zhao M."/>
            <person name="Edger P.P."/>
            <person name="Chelaifa H."/>
            <person name="Tack D."/>
            <person name="Lassalle G."/>
            <person name="Mestiri I."/>
            <person name="Schnel N."/>
            <person name="Le Paslier M.C."/>
            <person name="Fan G."/>
            <person name="Renault V."/>
            <person name="Bayer P.E."/>
            <person name="Golicz A.A."/>
            <person name="Manoli S."/>
            <person name="Lee T.H."/>
            <person name="Thi V.H."/>
            <person name="Chalabi S."/>
            <person name="Hu Q."/>
            <person name="Fan C."/>
            <person name="Tollenaere R."/>
            <person name="Lu Y."/>
            <person name="Battail C."/>
            <person name="Shen J."/>
            <person name="Sidebottom C.H."/>
            <person name="Wang X."/>
            <person name="Canaguier A."/>
            <person name="Chauveau A."/>
            <person name="Berard A."/>
            <person name="Deniot G."/>
            <person name="Guan M."/>
            <person name="Liu Z."/>
            <person name="Sun F."/>
            <person name="Lim Y.P."/>
            <person name="Lyons E."/>
            <person name="Town C.D."/>
            <person name="Bancroft I."/>
            <person name="Wang X."/>
            <person name="Meng J."/>
            <person name="Ma J."/>
            <person name="Pires J.C."/>
            <person name="King G.J."/>
            <person name="Brunel D."/>
            <person name="Delourme R."/>
            <person name="Renard M."/>
            <person name="Aury J.M."/>
            <person name="Adams K.L."/>
            <person name="Batley J."/>
            <person name="Snowdon R.J."/>
            <person name="Tost J."/>
            <person name="Edwards D."/>
            <person name="Zhou Y."/>
            <person name="Hua W."/>
            <person name="Sharpe A.G."/>
            <person name="Paterson A.H."/>
            <person name="Guan C."/>
            <person name="Wincker P."/>
        </authorList>
    </citation>
    <scope>NUCLEOTIDE SEQUENCE [LARGE SCALE GENOMIC DNA]</scope>
    <source>
        <strain evidence="7">cv. Darmor-bzh</strain>
    </source>
</reference>
<proteinExistence type="inferred from homology"/>
<gene>
    <name evidence="6" type="primary">BnaC04g50800D</name>
    <name evidence="5" type="ORF">DARMORV10_C04P72150.1</name>
    <name evidence="6" type="ORF">GSBRNA2T00037261001</name>
</gene>
<reference evidence="5" key="3">
    <citation type="submission" date="2021-01" db="EMBL/GenBank/DDBJ databases">
        <authorList>
            <consortium name="Genoscope - CEA"/>
            <person name="William W."/>
        </authorList>
    </citation>
    <scope>NUCLEOTIDE SEQUENCE</scope>
</reference>
<accession>A0A078GL55</accession>
<dbReference type="EMBL" id="LK032203">
    <property type="protein sequence ID" value="CDY27325.1"/>
    <property type="molecule type" value="Genomic_DNA"/>
</dbReference>
<dbReference type="PANTHER" id="PTHR31901">
    <property type="entry name" value="GH3 DOMAIN-CONTAINING PROTEIN"/>
    <property type="match status" value="1"/>
</dbReference>
<dbReference type="Proteomes" id="UP000028999">
    <property type="component" value="Unassembled WGS sequence"/>
</dbReference>
<dbReference type="AlphaFoldDB" id="A0A078GL55"/>
<dbReference type="GO" id="GO:0005737">
    <property type="term" value="C:cytoplasm"/>
    <property type="evidence" value="ECO:0000318"/>
    <property type="project" value="GO_Central"/>
</dbReference>
<dbReference type="PANTHER" id="PTHR31901:SF77">
    <property type="entry name" value="JASMONIC ACID-AMIDO SYNTHETASE JAR1-LIKE"/>
    <property type="match status" value="1"/>
</dbReference>
<dbReference type="GO" id="GO:0016881">
    <property type="term" value="F:acid-amino acid ligase activity"/>
    <property type="evidence" value="ECO:0000318"/>
    <property type="project" value="GO_Central"/>
</dbReference>
<comment type="similarity">
    <text evidence="1">Belongs to the IAA-amido conjugating enzyme family.</text>
</comment>
<dbReference type="Pfam" id="PF23572">
    <property type="entry name" value="GH3_C"/>
    <property type="match status" value="1"/>
</dbReference>
<dbReference type="Gramene" id="CDY27325">
    <property type="protein sequence ID" value="CDY27325"/>
    <property type="gene ID" value="GSBRNA2T00037261001"/>
</dbReference>
<feature type="domain" description="GH3 C-terminal" evidence="4">
    <location>
        <begin position="555"/>
        <end position="668"/>
    </location>
</feature>
<dbReference type="Pfam" id="PF23571">
    <property type="entry name" value="GH3_M"/>
    <property type="match status" value="1"/>
</dbReference>
<dbReference type="Pfam" id="PF03321">
    <property type="entry name" value="GH3"/>
    <property type="match status" value="1"/>
</dbReference>
<evidence type="ECO:0000259" key="3">
    <source>
        <dbReference type="Pfam" id="PF23571"/>
    </source>
</evidence>
<dbReference type="InterPro" id="IPR055377">
    <property type="entry name" value="GH3_M"/>
</dbReference>
<evidence type="ECO:0000313" key="5">
    <source>
        <dbReference type="EMBL" id="CAF1873869.1"/>
    </source>
</evidence>
<evidence type="ECO:0000313" key="7">
    <source>
        <dbReference type="Proteomes" id="UP000028999"/>
    </source>
</evidence>
<reference evidence="6" key="2">
    <citation type="submission" date="2014-06" db="EMBL/GenBank/DDBJ databases">
        <authorList>
            <person name="Genoscope - CEA"/>
        </authorList>
    </citation>
    <scope>NUCLEOTIDE SEQUENCE</scope>
</reference>
<sequence length="691" mass="78525">MCMKKELQVRNKSEIMHQKLTRELCESNHCSTKSLKDFENERKEHVVEELCDEFAKAVENYEDKEMSEQTKFSNSLFFFSLYKIATSSDFSESLKICFLYLSPPPSFIARSNNIRMLEKKFETFNMNRVIEDFEEMSRNADQVQIQTLKDILLKSQSAIYLKNFGINKNTTDPEAFKALVPLVTDFELEPYIQRMVDGDTSPILTGRPVPAISLSSGTSQGRPKFIPFTDELMENTLQLFRTAFAFRNREFPIDDNGRALQFIFSSKQYTSTGGVPVGTATTNVYRNPNFKSGMKSIQSPCCSPDEVIFSPDVHQALYCHLLSGILFRDQVQYVFASFAHGLVHAFRTFEQVWEEIVTDIKEGVLTSRITVPSVRSAMSKLLRPNPELAETIRAKCLSLSNWYGLIPALFPNAKYVYGIMTGSMEPYVKKLRHYAGELPLVSHDYGSSEGWIAANVTPRLSPEEATFAVVPNLGYFEFLPVSETEETEEEPVCLTEVKIGQEYEVVITNYAGLYRYKLGDVVKIIGFYNKTPQLKFICRRNLILSINIDKNTERDLQLSVESAARRLSQEKIEVIDFSSHVDVTTEPGHYVIFWEISGETEGDVLQDCCNCLDKGFIDAGYMSSRKCETIGALELRVVERGTFRKVQEHFLGLGSSAGQFKMPRCVKPSNAKVLKILCENVVSRFFSTAFD</sequence>
<organism evidence="6 7">
    <name type="scientific">Brassica napus</name>
    <name type="common">Rape</name>
    <dbReference type="NCBI Taxonomy" id="3708"/>
    <lineage>
        <taxon>Eukaryota</taxon>
        <taxon>Viridiplantae</taxon>
        <taxon>Streptophyta</taxon>
        <taxon>Embryophyta</taxon>
        <taxon>Tracheophyta</taxon>
        <taxon>Spermatophyta</taxon>
        <taxon>Magnoliopsida</taxon>
        <taxon>eudicotyledons</taxon>
        <taxon>Gunneridae</taxon>
        <taxon>Pentapetalae</taxon>
        <taxon>rosids</taxon>
        <taxon>malvids</taxon>
        <taxon>Brassicales</taxon>
        <taxon>Brassicaceae</taxon>
        <taxon>Brassiceae</taxon>
        <taxon>Brassica</taxon>
    </lineage>
</organism>
<evidence type="ECO:0000256" key="2">
    <source>
        <dbReference type="ARBA" id="ARBA00022598"/>
    </source>
</evidence>
<evidence type="ECO:0000313" key="6">
    <source>
        <dbReference type="EMBL" id="CDY27325.1"/>
    </source>
</evidence>
<evidence type="ECO:0000259" key="4">
    <source>
        <dbReference type="Pfam" id="PF23572"/>
    </source>
</evidence>
<dbReference type="InterPro" id="IPR004993">
    <property type="entry name" value="GH3"/>
</dbReference>